<accession>W6ULV8</accession>
<dbReference type="KEGG" id="egl:EGR_03049"/>
<comment type="similarity">
    <text evidence="3">Belongs to the SRP72 family.</text>
</comment>
<feature type="compositionally biased region" description="Basic and acidic residues" evidence="10">
    <location>
        <begin position="629"/>
        <end position="641"/>
    </location>
</feature>
<dbReference type="Proteomes" id="UP000019149">
    <property type="component" value="Unassembled WGS sequence"/>
</dbReference>
<sequence length="720" mass="80100">MAHKQAGVDLESLYSDLGKACKAASYSRVVAICDKILKPFPTDAYALHCKIVSLIRQDRFDDCLEFFRKQQVDGYHLERAYCEYRLNRLVDALKTVSSCTVVTQELIELRAQIYYRLEEFERAIEEYENLVKTCKDDYQGERQTNLIAARAALSCFQGKVVPLNYSPALFETAFNAACYYIGKKDYMRALKYLDEAEKLCTKTFEDDTDVTEEQINEEVAPIRAQKGFVLQQQQKADVAFEVYHTILRQRSGDPSLMVVISNNLICINKEQNAFDTRKRIKASSIDDLQHKLFQAQRSSILVNQALFYLNNNQLDACNAKLKAVLNEDPNNVRAVMLSAVSLAKSKQSSAGVRLLENFAKSSAFDEVDKQSRLAVIFLLVHLQLMAASGTSLGATPTAPLRVGKLTAEVADALSEQILAKLLPKEIALLPLIASLRVALLLGTGTGGADCVDEATVKRTKEIVFETLEVWSKKSSDKIDSDRLLSRCIDFFRFHGFAEDAAHLLEQRLDALKQMSAGSEGVKKQQQQSLLALLIQAYSKFDHAKASQASRHLEFKEKLSEKEVDSLESIFLFNMKSIKKSGRVVTAPTPKSGGKAGDTEGAVAVTPKKHKKKKRPPRLPKNYEPGVPPDPERWLPRRERTGYRGKRRDKRQPLHLQRGPQGVTSSTAPELDMGNTGASVASTPPSAGSGSAGTGPGPSANNAQRRPQQNKPHKSKKGKRR</sequence>
<dbReference type="PIRSF" id="PIRSF038922">
    <property type="entry name" value="SRP72"/>
    <property type="match status" value="1"/>
</dbReference>
<keyword evidence="8" id="KW-0687">Ribonucleoprotein</keyword>
<dbReference type="GO" id="GO:0005786">
    <property type="term" value="C:signal recognition particle, endoplasmic reticulum targeting"/>
    <property type="evidence" value="ECO:0007669"/>
    <property type="project" value="UniProtKB-KW"/>
</dbReference>
<dbReference type="STRING" id="6210.W6ULV8"/>
<dbReference type="RefSeq" id="XP_024353224.1">
    <property type="nucleotide sequence ID" value="XM_024492298.1"/>
</dbReference>
<evidence type="ECO:0000256" key="8">
    <source>
        <dbReference type="ARBA" id="ARBA00023274"/>
    </source>
</evidence>
<feature type="region of interest" description="Disordered" evidence="10">
    <location>
        <begin position="583"/>
        <end position="720"/>
    </location>
</feature>
<feature type="coiled-coil region" evidence="9">
    <location>
        <begin position="110"/>
        <end position="144"/>
    </location>
</feature>
<dbReference type="GeneID" id="36338764"/>
<gene>
    <name evidence="12" type="ORF">EGR_03049</name>
</gene>
<evidence type="ECO:0000256" key="9">
    <source>
        <dbReference type="SAM" id="Coils"/>
    </source>
</evidence>
<keyword evidence="13" id="KW-1185">Reference proteome</keyword>
<dbReference type="PANTHER" id="PTHR14094">
    <property type="entry name" value="SIGNAL RECOGNITION PARTICLE 72"/>
    <property type="match status" value="1"/>
</dbReference>
<dbReference type="GO" id="GO:0005783">
    <property type="term" value="C:endoplasmic reticulum"/>
    <property type="evidence" value="ECO:0007669"/>
    <property type="project" value="UniProtKB-SubCell"/>
</dbReference>
<protein>
    <recommendedName>
        <fullName evidence="4">Signal recognition particle subunit SRP72</fullName>
    </recommendedName>
</protein>
<dbReference type="Gene3D" id="1.25.40.10">
    <property type="entry name" value="Tetratricopeptide repeat domain"/>
    <property type="match status" value="2"/>
</dbReference>
<dbReference type="CTD" id="36338764"/>
<dbReference type="GO" id="GO:0008312">
    <property type="term" value="F:7S RNA binding"/>
    <property type="evidence" value="ECO:0007669"/>
    <property type="project" value="InterPro"/>
</dbReference>
<dbReference type="GO" id="GO:0006614">
    <property type="term" value="P:SRP-dependent cotranslational protein targeting to membrane"/>
    <property type="evidence" value="ECO:0007669"/>
    <property type="project" value="InterPro"/>
</dbReference>
<dbReference type="Pfam" id="PF17004">
    <property type="entry name" value="SRP_TPR_like"/>
    <property type="match status" value="1"/>
</dbReference>
<evidence type="ECO:0000256" key="1">
    <source>
        <dbReference type="ARBA" id="ARBA00004240"/>
    </source>
</evidence>
<evidence type="ECO:0000256" key="10">
    <source>
        <dbReference type="SAM" id="MobiDB-lite"/>
    </source>
</evidence>
<dbReference type="InterPro" id="IPR026270">
    <property type="entry name" value="SRP72"/>
</dbReference>
<evidence type="ECO:0000313" key="13">
    <source>
        <dbReference type="Proteomes" id="UP000019149"/>
    </source>
</evidence>
<dbReference type="InterPro" id="IPR011990">
    <property type="entry name" value="TPR-like_helical_dom_sf"/>
</dbReference>
<dbReference type="OMA" id="ELACNER"/>
<reference evidence="12 13" key="1">
    <citation type="journal article" date="2013" name="Nat. Genet.">
        <title>The genome of the hydatid tapeworm Echinococcus granulosus.</title>
        <authorList>
            <person name="Zheng H."/>
            <person name="Zhang W."/>
            <person name="Zhang L."/>
            <person name="Zhang Z."/>
            <person name="Li J."/>
            <person name="Lu G."/>
            <person name="Zhu Y."/>
            <person name="Wang Y."/>
            <person name="Huang Y."/>
            <person name="Liu J."/>
            <person name="Kang H."/>
            <person name="Chen J."/>
            <person name="Wang L."/>
            <person name="Chen A."/>
            <person name="Yu S."/>
            <person name="Gao Z."/>
            <person name="Jin L."/>
            <person name="Gu W."/>
            <person name="Wang Z."/>
            <person name="Zhao L."/>
            <person name="Shi B."/>
            <person name="Wen H."/>
            <person name="Lin R."/>
            <person name="Jones M.K."/>
            <person name="Brejova B."/>
            <person name="Vinar T."/>
            <person name="Zhao G."/>
            <person name="McManus D.P."/>
            <person name="Chen Z."/>
            <person name="Zhou Y."/>
            <person name="Wang S."/>
        </authorList>
    </citation>
    <scope>NUCLEOTIDE SEQUENCE [LARGE SCALE GENOMIC DNA]</scope>
</reference>
<feature type="compositionally biased region" description="Basic residues" evidence="10">
    <location>
        <begin position="606"/>
        <end position="617"/>
    </location>
</feature>
<proteinExistence type="inferred from homology"/>
<keyword evidence="7" id="KW-0733">Signal recognition particle</keyword>
<dbReference type="SUPFAM" id="SSF48452">
    <property type="entry name" value="TPR-like"/>
    <property type="match status" value="3"/>
</dbReference>
<evidence type="ECO:0000313" key="12">
    <source>
        <dbReference type="EMBL" id="EUB62028.1"/>
    </source>
</evidence>
<dbReference type="PANTHER" id="PTHR14094:SF9">
    <property type="entry name" value="SIGNAL RECOGNITION PARTICLE SUBUNIT SRP72"/>
    <property type="match status" value="1"/>
</dbReference>
<dbReference type="AlphaFoldDB" id="W6ULV8"/>
<evidence type="ECO:0000259" key="11">
    <source>
        <dbReference type="Pfam" id="PF08492"/>
    </source>
</evidence>
<evidence type="ECO:0000256" key="4">
    <source>
        <dbReference type="ARBA" id="ARBA00018350"/>
    </source>
</evidence>
<feature type="compositionally biased region" description="Basic residues" evidence="10">
    <location>
        <begin position="710"/>
        <end position="720"/>
    </location>
</feature>
<name>W6ULV8_ECHGR</name>
<dbReference type="InterPro" id="IPR031545">
    <property type="entry name" value="SRP72_TPR-like"/>
</dbReference>
<feature type="compositionally biased region" description="Polar residues" evidence="10">
    <location>
        <begin position="700"/>
        <end position="709"/>
    </location>
</feature>
<comment type="caution">
    <text evidence="12">The sequence shown here is derived from an EMBL/GenBank/DDBJ whole genome shotgun (WGS) entry which is preliminary data.</text>
</comment>
<keyword evidence="9" id="KW-0175">Coiled coil</keyword>
<organism evidence="12 13">
    <name type="scientific">Echinococcus granulosus</name>
    <name type="common">Hydatid tapeworm</name>
    <dbReference type="NCBI Taxonomy" id="6210"/>
    <lineage>
        <taxon>Eukaryota</taxon>
        <taxon>Metazoa</taxon>
        <taxon>Spiralia</taxon>
        <taxon>Lophotrochozoa</taxon>
        <taxon>Platyhelminthes</taxon>
        <taxon>Cestoda</taxon>
        <taxon>Eucestoda</taxon>
        <taxon>Cyclophyllidea</taxon>
        <taxon>Taeniidae</taxon>
        <taxon>Echinococcus</taxon>
        <taxon>Echinococcus granulosus group</taxon>
    </lineage>
</organism>
<evidence type="ECO:0000256" key="2">
    <source>
        <dbReference type="ARBA" id="ARBA00004496"/>
    </source>
</evidence>
<dbReference type="InterPro" id="IPR013699">
    <property type="entry name" value="Signal_recog_part_SRP72_RNA-bd"/>
</dbReference>
<feature type="domain" description="Signal recognition particle SRP72 subunit RNA-binding" evidence="11">
    <location>
        <begin position="599"/>
        <end position="644"/>
    </location>
</feature>
<dbReference type="Pfam" id="PF08492">
    <property type="entry name" value="SRP72"/>
    <property type="match status" value="1"/>
</dbReference>
<evidence type="ECO:0000256" key="3">
    <source>
        <dbReference type="ARBA" id="ARBA00007676"/>
    </source>
</evidence>
<keyword evidence="5" id="KW-0963">Cytoplasm</keyword>
<feature type="compositionally biased region" description="Low complexity" evidence="10">
    <location>
        <begin position="675"/>
        <end position="688"/>
    </location>
</feature>
<comment type="subcellular location">
    <subcellularLocation>
        <location evidence="2">Cytoplasm</location>
    </subcellularLocation>
    <subcellularLocation>
        <location evidence="1">Endoplasmic reticulum</location>
    </subcellularLocation>
</comment>
<dbReference type="GO" id="GO:0043022">
    <property type="term" value="F:ribosome binding"/>
    <property type="evidence" value="ECO:0007669"/>
    <property type="project" value="TreeGrafter"/>
</dbReference>
<evidence type="ECO:0000256" key="5">
    <source>
        <dbReference type="ARBA" id="ARBA00022490"/>
    </source>
</evidence>
<evidence type="ECO:0000256" key="7">
    <source>
        <dbReference type="ARBA" id="ARBA00023135"/>
    </source>
</evidence>
<keyword evidence="6" id="KW-0256">Endoplasmic reticulum</keyword>
<dbReference type="EMBL" id="APAU02000015">
    <property type="protein sequence ID" value="EUB62028.1"/>
    <property type="molecule type" value="Genomic_DNA"/>
</dbReference>
<dbReference type="OrthoDB" id="5421607at2759"/>
<evidence type="ECO:0000256" key="6">
    <source>
        <dbReference type="ARBA" id="ARBA00022824"/>
    </source>
</evidence>